<gene>
    <name evidence="1" type="ORF">HXO64_06655</name>
    <name evidence="2" type="ORF">HXO65_00845</name>
</gene>
<sequence>MAAKKEVKTLRKSKKWDDLAPRIMAYAKLLKDRVKNAEGPVKTYILTHLDDTFPAVAQKGGYKIDADTRGDSGTLSYRKPSRKPGTGLKIVDALAFMAWCEENGIEHNAQPTVTFPEEFVTQENLAKLIEQAGGVMPDGMDDDTTLNAATLTVRMSEEQAKHLVDDKLTVRKLLEMLELKEDLA</sequence>
<dbReference type="RefSeq" id="WP_303975951.1">
    <property type="nucleotide sequence ID" value="NZ_JABZXR010000030.1"/>
</dbReference>
<name>A0A930LXL0_9MICC</name>
<comment type="caution">
    <text evidence="2">The sequence shown here is derived from an EMBL/GenBank/DDBJ whole genome shotgun (WGS) entry which is preliminary data.</text>
</comment>
<proteinExistence type="predicted"/>
<dbReference type="Proteomes" id="UP000785653">
    <property type="component" value="Unassembled WGS sequence"/>
</dbReference>
<organism evidence="2 3">
    <name type="scientific">Rothia mucilaginosa</name>
    <dbReference type="NCBI Taxonomy" id="43675"/>
    <lineage>
        <taxon>Bacteria</taxon>
        <taxon>Bacillati</taxon>
        <taxon>Actinomycetota</taxon>
        <taxon>Actinomycetes</taxon>
        <taxon>Micrococcales</taxon>
        <taxon>Micrococcaceae</taxon>
        <taxon>Rothia</taxon>
    </lineage>
</organism>
<accession>A0A930LXL0</accession>
<evidence type="ECO:0000313" key="3">
    <source>
        <dbReference type="Proteomes" id="UP000785653"/>
    </source>
</evidence>
<dbReference type="EMBL" id="JABZXS010000004">
    <property type="protein sequence ID" value="MBF1672748.1"/>
    <property type="molecule type" value="Genomic_DNA"/>
</dbReference>
<dbReference type="AlphaFoldDB" id="A0A930LXL0"/>
<reference evidence="2" key="1">
    <citation type="submission" date="2020-04" db="EMBL/GenBank/DDBJ databases">
        <title>Deep metagenomics examines the oral microbiome during advanced dental caries in children, revealing novel taxa and co-occurrences with host molecules.</title>
        <authorList>
            <person name="Baker J.L."/>
            <person name="Morton J.T."/>
            <person name="Dinis M."/>
            <person name="Alvarez R."/>
            <person name="Tran N.C."/>
            <person name="Knight R."/>
            <person name="Edlund A."/>
        </authorList>
    </citation>
    <scope>NUCLEOTIDE SEQUENCE</scope>
    <source>
        <strain evidence="1">JCVI_44_bin.2</strain>
        <strain evidence="2">JCVI_47_bin.3</strain>
    </source>
</reference>
<dbReference type="Proteomes" id="UP000756427">
    <property type="component" value="Unassembled WGS sequence"/>
</dbReference>
<evidence type="ECO:0000313" key="2">
    <source>
        <dbReference type="EMBL" id="MBF1672748.1"/>
    </source>
</evidence>
<dbReference type="EMBL" id="JABZXR010000030">
    <property type="protein sequence ID" value="MBF1664220.1"/>
    <property type="molecule type" value="Genomic_DNA"/>
</dbReference>
<protein>
    <submittedName>
        <fullName evidence="2">Uncharacterized protein</fullName>
    </submittedName>
</protein>
<evidence type="ECO:0000313" key="1">
    <source>
        <dbReference type="EMBL" id="MBF1664220.1"/>
    </source>
</evidence>